<evidence type="ECO:0000313" key="3">
    <source>
        <dbReference type="EMBL" id="MDT0478230.1"/>
    </source>
</evidence>
<proteinExistence type="predicted"/>
<gene>
    <name evidence="3" type="ORF">RM863_39600</name>
</gene>
<dbReference type="PROSITE" id="PS00455">
    <property type="entry name" value="AMP_BINDING"/>
    <property type="match status" value="1"/>
</dbReference>
<evidence type="ECO:0000256" key="1">
    <source>
        <dbReference type="ARBA" id="ARBA00022598"/>
    </source>
</evidence>
<feature type="domain" description="AMP-dependent synthetase/ligase" evidence="2">
    <location>
        <begin position="2"/>
        <end position="146"/>
    </location>
</feature>
<sequence length="157" mass="17685">LILVNVNPLYTSRELEHQLQDADAKAIFILENFAHTYQAISPTLVEYVIMCRVGDMLGKVKGTLVNFGAKYIKKMVPDWQIKQFSWFSDVLKSNPALYQRPDLTLEDTALLQYTGGTTGVAKGAMLTHGNLIANILQIDALVDTSFTQEEREREHVI</sequence>
<comment type="caution">
    <text evidence="3">The sequence shown here is derived from an EMBL/GenBank/DDBJ whole genome shotgun (WGS) entry which is preliminary data.</text>
</comment>
<dbReference type="InterPro" id="IPR020845">
    <property type="entry name" value="AMP-binding_CS"/>
</dbReference>
<organism evidence="3 4">
    <name type="scientific">Streptomyces hintoniae</name>
    <dbReference type="NCBI Taxonomy" id="3075521"/>
    <lineage>
        <taxon>Bacteria</taxon>
        <taxon>Bacillati</taxon>
        <taxon>Actinomycetota</taxon>
        <taxon>Actinomycetes</taxon>
        <taxon>Kitasatosporales</taxon>
        <taxon>Streptomycetaceae</taxon>
        <taxon>Streptomyces</taxon>
    </lineage>
</organism>
<dbReference type="Proteomes" id="UP001180489">
    <property type="component" value="Unassembled WGS sequence"/>
</dbReference>
<evidence type="ECO:0000313" key="4">
    <source>
        <dbReference type="Proteomes" id="UP001180489"/>
    </source>
</evidence>
<keyword evidence="1" id="KW-0436">Ligase</keyword>
<dbReference type="PANTHER" id="PTHR43767">
    <property type="entry name" value="LONG-CHAIN-FATTY-ACID--COA LIGASE"/>
    <property type="match status" value="1"/>
</dbReference>
<dbReference type="InterPro" id="IPR050237">
    <property type="entry name" value="ATP-dep_AMP-bd_enzyme"/>
</dbReference>
<dbReference type="InterPro" id="IPR000873">
    <property type="entry name" value="AMP-dep_synth/lig_dom"/>
</dbReference>
<dbReference type="RefSeq" id="WP_311638153.1">
    <property type="nucleotide sequence ID" value="NZ_JAVRFF010000249.1"/>
</dbReference>
<keyword evidence="4" id="KW-1185">Reference proteome</keyword>
<accession>A0ABU2UY77</accession>
<evidence type="ECO:0000259" key="2">
    <source>
        <dbReference type="Pfam" id="PF00501"/>
    </source>
</evidence>
<dbReference type="EMBL" id="JAVRFF010000249">
    <property type="protein sequence ID" value="MDT0478230.1"/>
    <property type="molecule type" value="Genomic_DNA"/>
</dbReference>
<feature type="non-terminal residue" evidence="3">
    <location>
        <position position="157"/>
    </location>
</feature>
<name>A0ABU2UY77_9ACTN</name>
<protein>
    <submittedName>
        <fullName evidence="3">AMP-binding protein</fullName>
    </submittedName>
</protein>
<dbReference type="Gene3D" id="3.40.50.980">
    <property type="match status" value="2"/>
</dbReference>
<reference evidence="3" key="1">
    <citation type="submission" date="2024-05" db="EMBL/GenBank/DDBJ databases">
        <title>30 novel species of actinomycetes from the DSMZ collection.</title>
        <authorList>
            <person name="Nouioui I."/>
        </authorList>
    </citation>
    <scope>NUCLEOTIDE SEQUENCE</scope>
    <source>
        <strain evidence="3">DSM 41014</strain>
    </source>
</reference>
<feature type="non-terminal residue" evidence="3">
    <location>
        <position position="1"/>
    </location>
</feature>
<dbReference type="Pfam" id="PF00501">
    <property type="entry name" value="AMP-binding"/>
    <property type="match status" value="1"/>
</dbReference>
<dbReference type="SUPFAM" id="SSF56801">
    <property type="entry name" value="Acetyl-CoA synthetase-like"/>
    <property type="match status" value="1"/>
</dbReference>
<dbReference type="PANTHER" id="PTHR43767:SF8">
    <property type="entry name" value="LONG-CHAIN-FATTY-ACID--COA LIGASE"/>
    <property type="match status" value="1"/>
</dbReference>